<proteinExistence type="predicted"/>
<reference evidence="4" key="2">
    <citation type="submission" date="2016-03" db="EMBL/GenBank/DDBJ databases">
        <title>Streptococcus antelopensis sp. nov., isolated from the feces of the Tibetan antelope (Pantholops hodgsonii) in Hoh Xil National Nature Reserve, Qinghai, China.</title>
        <authorList>
            <person name="Bai X."/>
        </authorList>
    </citation>
    <scope>NUCLEOTIDE SEQUENCE [LARGE SCALE GENOMIC DNA]</scope>
    <source>
        <strain evidence="4">TA 26</strain>
    </source>
</reference>
<keyword evidence="1" id="KW-0812">Transmembrane</keyword>
<dbReference type="InterPro" id="IPR017853">
    <property type="entry name" value="GH"/>
</dbReference>
<protein>
    <recommendedName>
        <fullName evidence="2">DUF4832 domain-containing protein</fullName>
    </recommendedName>
</protein>
<name>A0A172Q6D7_9STRE</name>
<dbReference type="Pfam" id="PF16116">
    <property type="entry name" value="DUF4832"/>
    <property type="match status" value="1"/>
</dbReference>
<dbReference type="Proteomes" id="UP000077317">
    <property type="component" value="Chromosome"/>
</dbReference>
<organism evidence="3 4">
    <name type="scientific">Streptococcus pantholopis</name>
    <dbReference type="NCBI Taxonomy" id="1811193"/>
    <lineage>
        <taxon>Bacteria</taxon>
        <taxon>Bacillati</taxon>
        <taxon>Bacillota</taxon>
        <taxon>Bacilli</taxon>
        <taxon>Lactobacillales</taxon>
        <taxon>Streptococcaceae</taxon>
        <taxon>Streptococcus</taxon>
    </lineage>
</organism>
<evidence type="ECO:0000256" key="1">
    <source>
        <dbReference type="SAM" id="Phobius"/>
    </source>
</evidence>
<dbReference type="EMBL" id="CP014699">
    <property type="protein sequence ID" value="AND79049.1"/>
    <property type="molecule type" value="Genomic_DNA"/>
</dbReference>
<reference evidence="3 4" key="1">
    <citation type="journal article" date="2016" name="Int. J. Syst. Evol. Microbiol.">
        <title>Streptococcuspantholopis sp. nov., isolated from faeces of the Tibetan antelope (Pantholops hodgsonii).</title>
        <authorList>
            <person name="Bai X."/>
            <person name="Xiong Y."/>
            <person name="Lu S."/>
            <person name="Jin D."/>
            <person name="Lai X."/>
            <person name="Yang J."/>
            <person name="Niu L."/>
            <person name="Hu S."/>
            <person name="Meng X."/>
            <person name="Pu J."/>
            <person name="Ye C."/>
            <person name="Xu J."/>
        </authorList>
    </citation>
    <scope>NUCLEOTIDE SEQUENCE [LARGE SCALE GENOMIC DNA]</scope>
    <source>
        <strain evidence="3 4">TA 26</strain>
    </source>
</reference>
<keyword evidence="1" id="KW-1133">Transmembrane helix</keyword>
<evidence type="ECO:0000259" key="2">
    <source>
        <dbReference type="Pfam" id="PF16116"/>
    </source>
</evidence>
<dbReference type="AlphaFoldDB" id="A0A172Q6D7"/>
<sequence>MRKKVLISFIVLTVVGLSFLISTYFMKRSIYKRTYSYSDNILANPLMGYAPSALEDVVSDDISLVYVDITWKELEAEKGVYNWEAIEEENQFARWRDEGKHIVLRFVLDYPSDDRHQDIPEWLTDEMADPGDWYRSELGKGFSPNYADENLISYYQRAVEAMGEHWGNEELISFIELGGLGHWGEWHVDLEAGIRQLPDASVREQYIEPWLSAFPKADLLMRRSFKAAEKYQLGLYNDMAGHLTSTNEWLDWIESGGVYDQTGEKDLVAMPDAWQESPIGGEFTSSNTMKTMLVKNLEQTVHLIRESHTTFLGPKIAQNVSDNKKGYNTVLKNMGYRLWLSAADLKESGSSTELTMTWKNSGVAPFYRDWQAYVYVQDLTGRVVEKAELPLELTSLLPDTEQTVSVDLTTKDVADATKNQYRISIGIVDPMTGKDAVYFAVKGQEEQNRLVLFE</sequence>
<keyword evidence="1" id="KW-0472">Membrane</keyword>
<feature type="domain" description="DUF4832" evidence="2">
    <location>
        <begin position="275"/>
        <end position="432"/>
    </location>
</feature>
<dbReference type="OrthoDB" id="9761426at2"/>
<evidence type="ECO:0000313" key="4">
    <source>
        <dbReference type="Proteomes" id="UP000077317"/>
    </source>
</evidence>
<dbReference type="KEGG" id="spat:A0O21_02935"/>
<dbReference type="InterPro" id="IPR032267">
    <property type="entry name" value="DUF4832"/>
</dbReference>
<dbReference type="STRING" id="1811193.A0O21_02935"/>
<feature type="transmembrane region" description="Helical" evidence="1">
    <location>
        <begin position="6"/>
        <end position="26"/>
    </location>
</feature>
<dbReference type="SUPFAM" id="SSF51445">
    <property type="entry name" value="(Trans)glycosidases"/>
    <property type="match status" value="1"/>
</dbReference>
<gene>
    <name evidence="3" type="ORF">A0O21_02935</name>
</gene>
<accession>A0A172Q6D7</accession>
<dbReference type="Gene3D" id="3.20.20.80">
    <property type="entry name" value="Glycosidases"/>
    <property type="match status" value="1"/>
</dbReference>
<evidence type="ECO:0000313" key="3">
    <source>
        <dbReference type="EMBL" id="AND79049.1"/>
    </source>
</evidence>
<dbReference type="RefSeq" id="WP_067060975.1">
    <property type="nucleotide sequence ID" value="NZ_CP014699.1"/>
</dbReference>
<keyword evidence="4" id="KW-1185">Reference proteome</keyword>